<dbReference type="AlphaFoldDB" id="A0A2V5L1U3"/>
<dbReference type="Pfam" id="PF00781">
    <property type="entry name" value="DAGK_cat"/>
    <property type="match status" value="1"/>
</dbReference>
<evidence type="ECO:0000256" key="5">
    <source>
        <dbReference type="ARBA" id="ARBA00022777"/>
    </source>
</evidence>
<feature type="domain" description="DAGKc" evidence="9">
    <location>
        <begin position="7"/>
        <end position="137"/>
    </location>
</feature>
<dbReference type="InterPro" id="IPR045540">
    <property type="entry name" value="YegS/DAGK_C"/>
</dbReference>
<evidence type="ECO:0000256" key="7">
    <source>
        <dbReference type="ARBA" id="ARBA00023209"/>
    </source>
</evidence>
<keyword evidence="11" id="KW-1185">Reference proteome</keyword>
<keyword evidence="7" id="KW-0444">Lipid biosynthesis</keyword>
<dbReference type="PANTHER" id="PTHR12358">
    <property type="entry name" value="SPHINGOSINE KINASE"/>
    <property type="match status" value="1"/>
</dbReference>
<organism evidence="10 11">
    <name type="scientific">Arthrobacter livingstonensis</name>
    <dbReference type="NCBI Taxonomy" id="670078"/>
    <lineage>
        <taxon>Bacteria</taxon>
        <taxon>Bacillati</taxon>
        <taxon>Actinomycetota</taxon>
        <taxon>Actinomycetes</taxon>
        <taxon>Micrococcales</taxon>
        <taxon>Micrococcaceae</taxon>
        <taxon>Arthrobacter</taxon>
    </lineage>
</organism>
<dbReference type="Gene3D" id="3.40.50.10330">
    <property type="entry name" value="Probable inorganic polyphosphate/atp-NAD kinase, domain 1"/>
    <property type="match status" value="1"/>
</dbReference>
<dbReference type="EMBL" id="QJVD01000051">
    <property type="protein sequence ID" value="PYI64442.1"/>
    <property type="molecule type" value="Genomic_DNA"/>
</dbReference>
<dbReference type="GO" id="GO:0008654">
    <property type="term" value="P:phospholipid biosynthetic process"/>
    <property type="evidence" value="ECO:0007669"/>
    <property type="project" value="UniProtKB-KW"/>
</dbReference>
<evidence type="ECO:0000256" key="4">
    <source>
        <dbReference type="ARBA" id="ARBA00022741"/>
    </source>
</evidence>
<accession>A0A2V5L1U3</accession>
<comment type="similarity">
    <text evidence="2">Belongs to the diacylglycerol/lipid kinase family.</text>
</comment>
<dbReference type="Proteomes" id="UP000247832">
    <property type="component" value="Unassembled WGS sequence"/>
</dbReference>
<keyword evidence="7" id="KW-0594">Phospholipid biosynthesis</keyword>
<proteinExistence type="inferred from homology"/>
<protein>
    <submittedName>
        <fullName evidence="10">Diacylglycerol kinase</fullName>
    </submittedName>
</protein>
<dbReference type="InterPro" id="IPR001206">
    <property type="entry name" value="Diacylglycerol_kinase_cat_dom"/>
</dbReference>
<reference evidence="10 11" key="1">
    <citation type="submission" date="2018-05" db="EMBL/GenBank/DDBJ databases">
        <title>Genetic diversity of glacier-inhabiting Cryobacterium bacteria in China and description of Cryobacterium mengkeensis sp. nov. and Arthrobacter glacialis sp. nov.</title>
        <authorList>
            <person name="Liu Q."/>
            <person name="Xin Y.-H."/>
        </authorList>
    </citation>
    <scope>NUCLEOTIDE SEQUENCE [LARGE SCALE GENOMIC DNA]</scope>
    <source>
        <strain evidence="10 11">LI2</strain>
    </source>
</reference>
<dbReference type="InterPro" id="IPR017438">
    <property type="entry name" value="ATP-NAD_kinase_N"/>
</dbReference>
<keyword evidence="5 10" id="KW-0418">Kinase</keyword>
<dbReference type="Pfam" id="PF19279">
    <property type="entry name" value="YegS_C"/>
    <property type="match status" value="1"/>
</dbReference>
<evidence type="ECO:0000313" key="11">
    <source>
        <dbReference type="Proteomes" id="UP000247832"/>
    </source>
</evidence>
<evidence type="ECO:0000313" key="10">
    <source>
        <dbReference type="EMBL" id="PYI64442.1"/>
    </source>
</evidence>
<dbReference type="GO" id="GO:0005886">
    <property type="term" value="C:plasma membrane"/>
    <property type="evidence" value="ECO:0007669"/>
    <property type="project" value="TreeGrafter"/>
</dbReference>
<gene>
    <name evidence="10" type="ORF">CVV68_21905</name>
</gene>
<evidence type="ECO:0000256" key="1">
    <source>
        <dbReference type="ARBA" id="ARBA00001946"/>
    </source>
</evidence>
<dbReference type="OrthoDB" id="3171056at2"/>
<keyword evidence="4" id="KW-0547">Nucleotide-binding</keyword>
<evidence type="ECO:0000256" key="6">
    <source>
        <dbReference type="ARBA" id="ARBA00022840"/>
    </source>
</evidence>
<keyword evidence="6" id="KW-0067">ATP-binding</keyword>
<keyword evidence="7" id="KW-0443">Lipid metabolism</keyword>
<sequence>MARNPSRQARSAAVVINPIKSPGEQFKPMFFQLCADAGWADPLWLETSEDDPGHGQAKEALAAGVDVVIAAGGDGTVRCVAEVLNDTETAMGLVPLGTGNLLARNLGINVTDPVAAARDVLNGTETKIDVLKATLDHAEHKRIFLVAAGLGYDASIMADTIDGLKDRMGWLAYVESGIRNLPGKPVTARITVDGRNEIHRRVRGVMVGNCGKLMGGVEIFPDASVTDGLMDILTLAPQGKLGWLAVILGVFGKGDNKNDQVQSLTGKSAEIRLDHPQEFQLDGDHLGPATHLHVTVDPKALTIRMSPPRIKKH</sequence>
<keyword evidence="3" id="KW-0808">Transferase</keyword>
<evidence type="ECO:0000256" key="8">
    <source>
        <dbReference type="ARBA" id="ARBA00023264"/>
    </source>
</evidence>
<dbReference type="GO" id="GO:0016301">
    <property type="term" value="F:kinase activity"/>
    <property type="evidence" value="ECO:0007669"/>
    <property type="project" value="UniProtKB-KW"/>
</dbReference>
<dbReference type="PANTHER" id="PTHR12358:SF106">
    <property type="entry name" value="LIPID KINASE YEGS"/>
    <property type="match status" value="1"/>
</dbReference>
<comment type="cofactor">
    <cofactor evidence="1">
        <name>Mg(2+)</name>
        <dbReference type="ChEBI" id="CHEBI:18420"/>
    </cofactor>
</comment>
<keyword evidence="8" id="KW-1208">Phospholipid metabolism</keyword>
<comment type="caution">
    <text evidence="10">The sequence shown here is derived from an EMBL/GenBank/DDBJ whole genome shotgun (WGS) entry which is preliminary data.</text>
</comment>
<dbReference type="GO" id="GO:0005524">
    <property type="term" value="F:ATP binding"/>
    <property type="evidence" value="ECO:0007669"/>
    <property type="project" value="UniProtKB-KW"/>
</dbReference>
<dbReference type="SUPFAM" id="SSF111331">
    <property type="entry name" value="NAD kinase/diacylglycerol kinase-like"/>
    <property type="match status" value="1"/>
</dbReference>
<dbReference type="RefSeq" id="WP_110503110.1">
    <property type="nucleotide sequence ID" value="NZ_QJVD01000051.1"/>
</dbReference>
<dbReference type="Gene3D" id="2.60.200.40">
    <property type="match status" value="1"/>
</dbReference>
<dbReference type="InterPro" id="IPR016064">
    <property type="entry name" value="NAD/diacylglycerol_kinase_sf"/>
</dbReference>
<dbReference type="InterPro" id="IPR050187">
    <property type="entry name" value="Lipid_Phosphate_FormReg"/>
</dbReference>
<evidence type="ECO:0000259" key="9">
    <source>
        <dbReference type="PROSITE" id="PS50146"/>
    </source>
</evidence>
<dbReference type="PROSITE" id="PS50146">
    <property type="entry name" value="DAGK"/>
    <property type="match status" value="1"/>
</dbReference>
<name>A0A2V5L1U3_9MICC</name>
<evidence type="ECO:0000256" key="3">
    <source>
        <dbReference type="ARBA" id="ARBA00022679"/>
    </source>
</evidence>
<evidence type="ECO:0000256" key="2">
    <source>
        <dbReference type="ARBA" id="ARBA00005983"/>
    </source>
</evidence>